<evidence type="ECO:0000256" key="5">
    <source>
        <dbReference type="SAM" id="Phobius"/>
    </source>
</evidence>
<dbReference type="SUPFAM" id="SSF48652">
    <property type="entry name" value="Tetraspanin"/>
    <property type="match status" value="1"/>
</dbReference>
<dbReference type="InterPro" id="IPR008952">
    <property type="entry name" value="Tetraspanin_EC2_sf"/>
</dbReference>
<evidence type="ECO:0000256" key="1">
    <source>
        <dbReference type="ARBA" id="ARBA00004141"/>
    </source>
</evidence>
<keyword evidence="4 5" id="KW-0472">Membrane</keyword>
<reference evidence="6" key="1">
    <citation type="submission" date="2019-05" db="EMBL/GenBank/DDBJ databases">
        <title>Annotation for the trematode Fasciolopsis buski.</title>
        <authorList>
            <person name="Choi Y.-J."/>
        </authorList>
    </citation>
    <scope>NUCLEOTIDE SEQUENCE</scope>
    <source>
        <strain evidence="6">HT</strain>
        <tissue evidence="6">Whole worm</tissue>
    </source>
</reference>
<feature type="transmembrane region" description="Helical" evidence="5">
    <location>
        <begin position="77"/>
        <end position="98"/>
    </location>
</feature>
<proteinExistence type="predicted"/>
<evidence type="ECO:0000256" key="2">
    <source>
        <dbReference type="ARBA" id="ARBA00022692"/>
    </source>
</evidence>
<keyword evidence="6" id="KW-0675">Receptor</keyword>
<organism evidence="6 7">
    <name type="scientific">Fasciolopsis buskii</name>
    <dbReference type="NCBI Taxonomy" id="27845"/>
    <lineage>
        <taxon>Eukaryota</taxon>
        <taxon>Metazoa</taxon>
        <taxon>Spiralia</taxon>
        <taxon>Lophotrochozoa</taxon>
        <taxon>Platyhelminthes</taxon>
        <taxon>Trematoda</taxon>
        <taxon>Digenea</taxon>
        <taxon>Plagiorchiida</taxon>
        <taxon>Echinostomata</taxon>
        <taxon>Echinostomatoidea</taxon>
        <taxon>Fasciolidae</taxon>
        <taxon>Fasciolopsis</taxon>
    </lineage>
</organism>
<dbReference type="PANTHER" id="PTHR19282">
    <property type="entry name" value="TETRASPANIN"/>
    <property type="match status" value="1"/>
</dbReference>
<evidence type="ECO:0000313" key="6">
    <source>
        <dbReference type="EMBL" id="KAA0191754.1"/>
    </source>
</evidence>
<name>A0A8E0RRX8_9TREM</name>
<dbReference type="Pfam" id="PF00335">
    <property type="entry name" value="Tetraspanin"/>
    <property type="match status" value="1"/>
</dbReference>
<comment type="caution">
    <text evidence="6">The sequence shown here is derived from an EMBL/GenBank/DDBJ whole genome shotgun (WGS) entry which is preliminary data.</text>
</comment>
<dbReference type="AlphaFoldDB" id="A0A8E0RRX8"/>
<dbReference type="OrthoDB" id="6131345at2759"/>
<keyword evidence="2 5" id="KW-0812">Transmembrane</keyword>
<dbReference type="Gene3D" id="1.10.1450.10">
    <property type="entry name" value="Tetraspanin"/>
    <property type="match status" value="1"/>
</dbReference>
<dbReference type="InterPro" id="IPR018499">
    <property type="entry name" value="Tetraspanin/Peripherin"/>
</dbReference>
<evidence type="ECO:0000256" key="4">
    <source>
        <dbReference type="ARBA" id="ARBA00023136"/>
    </source>
</evidence>
<feature type="transmembrane region" description="Helical" evidence="5">
    <location>
        <begin position="247"/>
        <end position="272"/>
    </location>
</feature>
<accession>A0A8E0RRX8</accession>
<keyword evidence="7" id="KW-1185">Reference proteome</keyword>
<evidence type="ECO:0000256" key="3">
    <source>
        <dbReference type="ARBA" id="ARBA00022989"/>
    </source>
</evidence>
<feature type="transmembrane region" description="Helical" evidence="5">
    <location>
        <begin position="12"/>
        <end position="34"/>
    </location>
</feature>
<protein>
    <submittedName>
        <fullName evidence="6">Tetraspanin-CD63 receptor</fullName>
    </submittedName>
</protein>
<evidence type="ECO:0000313" key="7">
    <source>
        <dbReference type="Proteomes" id="UP000728185"/>
    </source>
</evidence>
<dbReference type="Proteomes" id="UP000728185">
    <property type="component" value="Unassembled WGS sequence"/>
</dbReference>
<gene>
    <name evidence="6" type="ORF">FBUS_06738</name>
</gene>
<dbReference type="PANTHER" id="PTHR19282:SF544">
    <property type="entry name" value="TETRASPANIN"/>
    <property type="match status" value="1"/>
</dbReference>
<feature type="transmembrane region" description="Helical" evidence="5">
    <location>
        <begin position="105"/>
        <end position="130"/>
    </location>
</feature>
<sequence>MLCNLPCRIILIVINTATFIAGAALVIVGALMIWGKGALSGILAQFITPLLKMLNTSQDATQITELLSRVLTTTAPIGMAILCVGAACAIVSLIGYCGACCNYKIILYLYAALIGLLALAVLIIIIIYFAKRDALGDIVVNMYAKSVKAYVSLEANTVDSLIVGLLQPPLHCCGVDGPDDFKNMSKTDVYNGQNYQNLQYPIPCCMMNDKYVITGANCPQAFTNSNSYIGHPCRQPLNKQFVKYMNYVAYGLIATLGILVALIVFTIITVCVDVI</sequence>
<comment type="subcellular location">
    <subcellularLocation>
        <location evidence="1">Membrane</location>
        <topology evidence="1">Multi-pass membrane protein</topology>
    </subcellularLocation>
</comment>
<keyword evidence="3 5" id="KW-1133">Transmembrane helix</keyword>
<dbReference type="EMBL" id="LUCM01006144">
    <property type="protein sequence ID" value="KAA0191754.1"/>
    <property type="molecule type" value="Genomic_DNA"/>
</dbReference>
<dbReference type="GO" id="GO:0005886">
    <property type="term" value="C:plasma membrane"/>
    <property type="evidence" value="ECO:0007669"/>
    <property type="project" value="TreeGrafter"/>
</dbReference>